<name>A0A6A4GKT6_9AGAR</name>
<dbReference type="AlphaFoldDB" id="A0A6A4GKT6"/>
<proteinExistence type="predicted"/>
<dbReference type="OrthoDB" id="3220614at2759"/>
<dbReference type="Pfam" id="PF20414">
    <property type="entry name" value="DUF6698"/>
    <property type="match status" value="1"/>
</dbReference>
<dbReference type="EMBL" id="ML769919">
    <property type="protein sequence ID" value="KAE9386036.1"/>
    <property type="molecule type" value="Genomic_DNA"/>
</dbReference>
<sequence length="279" mass="31875">MDNLGCWAICSIDAFLGIHAIESVMLESLNDDYEPEDDDLPYLNTWKALVKLSPSLETFLKKANTGKGQIKYAEALEKVNKSVMSARQYHTGHIRNKIIDWINFDDDDPYLAKTPKSLQGINHPATRRLILPLRYVDCMYDEKFPKLENSKVRIEATDWPAFLYNPAKADPDDVEQGLFTGDLLHVFFAIFFGKSSALTGKFRKNSVAERNGMRKVTGRNIAYAAVQARFGISVAEKWDALDGHFNYADFYTEIVDFFEDYPDDQSVVDLLESWNEYVP</sequence>
<protein>
    <submittedName>
        <fullName evidence="1">Uncharacterized protein</fullName>
    </submittedName>
</protein>
<dbReference type="InterPro" id="IPR046521">
    <property type="entry name" value="DUF6698"/>
</dbReference>
<evidence type="ECO:0000313" key="1">
    <source>
        <dbReference type="EMBL" id="KAE9386036.1"/>
    </source>
</evidence>
<gene>
    <name evidence="1" type="ORF">BT96DRAFT_928504</name>
</gene>
<reference evidence="1" key="1">
    <citation type="journal article" date="2019" name="Environ. Microbiol.">
        <title>Fungal ecological strategies reflected in gene transcription - a case study of two litter decomposers.</title>
        <authorList>
            <person name="Barbi F."/>
            <person name="Kohler A."/>
            <person name="Barry K."/>
            <person name="Baskaran P."/>
            <person name="Daum C."/>
            <person name="Fauchery L."/>
            <person name="Ihrmark K."/>
            <person name="Kuo A."/>
            <person name="LaButti K."/>
            <person name="Lipzen A."/>
            <person name="Morin E."/>
            <person name="Grigoriev I.V."/>
            <person name="Henrissat B."/>
            <person name="Lindahl B."/>
            <person name="Martin F."/>
        </authorList>
    </citation>
    <scope>NUCLEOTIDE SEQUENCE</scope>
    <source>
        <strain evidence="1">JB14</strain>
    </source>
</reference>
<dbReference type="Proteomes" id="UP000799118">
    <property type="component" value="Unassembled WGS sequence"/>
</dbReference>
<keyword evidence="2" id="KW-1185">Reference proteome</keyword>
<organism evidence="1 2">
    <name type="scientific">Gymnopus androsaceus JB14</name>
    <dbReference type="NCBI Taxonomy" id="1447944"/>
    <lineage>
        <taxon>Eukaryota</taxon>
        <taxon>Fungi</taxon>
        <taxon>Dikarya</taxon>
        <taxon>Basidiomycota</taxon>
        <taxon>Agaricomycotina</taxon>
        <taxon>Agaricomycetes</taxon>
        <taxon>Agaricomycetidae</taxon>
        <taxon>Agaricales</taxon>
        <taxon>Marasmiineae</taxon>
        <taxon>Omphalotaceae</taxon>
        <taxon>Gymnopus</taxon>
    </lineage>
</organism>
<accession>A0A6A4GKT6</accession>
<evidence type="ECO:0000313" key="2">
    <source>
        <dbReference type="Proteomes" id="UP000799118"/>
    </source>
</evidence>